<dbReference type="OrthoDB" id="4174307at2759"/>
<dbReference type="RefSeq" id="XP_007824484.1">
    <property type="nucleotide sequence ID" value="XM_007826293.1"/>
</dbReference>
<accession>E9F7P6</accession>
<dbReference type="AlphaFoldDB" id="E9F7P6"/>
<dbReference type="EMBL" id="ADNJ02000001">
    <property type="protein sequence ID" value="EFY96184.1"/>
    <property type="molecule type" value="Genomic_DNA"/>
</dbReference>
<reference evidence="1 2" key="1">
    <citation type="journal article" date="2011" name="PLoS Genet.">
        <title>Genome sequencing and comparative transcriptomics of the model entomopathogenic fungi Metarhizium anisopliae and M. acridum.</title>
        <authorList>
            <person name="Gao Q."/>
            <person name="Jin K."/>
            <person name="Ying S.H."/>
            <person name="Zhang Y."/>
            <person name="Xiao G."/>
            <person name="Shang Y."/>
            <person name="Duan Z."/>
            <person name="Hu X."/>
            <person name="Xie X.Q."/>
            <person name="Zhou G."/>
            <person name="Peng G."/>
            <person name="Luo Z."/>
            <person name="Huang W."/>
            <person name="Wang B."/>
            <person name="Fang W."/>
            <person name="Wang S."/>
            <person name="Zhong Y."/>
            <person name="Ma L.J."/>
            <person name="St Leger R.J."/>
            <person name="Zhao G.P."/>
            <person name="Pei Y."/>
            <person name="Feng M.G."/>
            <person name="Xia Y."/>
            <person name="Wang C."/>
        </authorList>
    </citation>
    <scope>NUCLEOTIDE SEQUENCE [LARGE SCALE GENOMIC DNA]</scope>
    <source>
        <strain evidence="2">ARSEF 23 / ATCC MYA-3075</strain>
    </source>
</reference>
<evidence type="ECO:0000313" key="2">
    <source>
        <dbReference type="Proteomes" id="UP000002498"/>
    </source>
</evidence>
<sequence length="321" mass="36085">MSPWRLSSLLLAQRFINLSVTSRSIKVSGAAKNCYFLSYTPDVHAHLPFFPVTLSMDSQTGDRISFNLSENRNALPQSFLQTVCSKLYVELLKTTTPEQGQHGEEGIAEKKQAANHAVFKIIFADKCGTYEGMRLEVYVNFKYQSEGESIDGRQVIFQCGDFIASPSLSSNPSSKSLWTCSLPIHPWKVGDVLRLLFYHAASEFQFVCIDNKYFGCRDWITQVICLMRRGGFIQSTDISEVLAGPNLSVGSIYEALGFRLDYRGRISASPIDKGRFKYRDHYQSPLMPYHGSQKALELAELWAPSSLHVSHGQNLDKDIGQ</sequence>
<protein>
    <submittedName>
        <fullName evidence="1">Uncharacterized protein</fullName>
    </submittedName>
</protein>
<gene>
    <name evidence="1" type="ORF">MAA_08295</name>
</gene>
<dbReference type="KEGG" id="maj:MAA_08295"/>
<evidence type="ECO:0000313" key="1">
    <source>
        <dbReference type="EMBL" id="EFY96184.1"/>
    </source>
</evidence>
<name>E9F7P6_METRA</name>
<keyword evidence="2" id="KW-1185">Reference proteome</keyword>
<comment type="caution">
    <text evidence="1">The sequence shown here is derived from an EMBL/GenBank/DDBJ whole genome shotgun (WGS) entry which is preliminary data.</text>
</comment>
<dbReference type="Proteomes" id="UP000002498">
    <property type="component" value="Unassembled WGS sequence"/>
</dbReference>
<dbReference type="HOGENOM" id="CLU_080491_0_0_1"/>
<organism evidence="1 2">
    <name type="scientific">Metarhizium robertsii (strain ARSEF 23 / ATCC MYA-3075)</name>
    <name type="common">Metarhizium anisopliae (strain ARSEF 23)</name>
    <dbReference type="NCBI Taxonomy" id="655844"/>
    <lineage>
        <taxon>Eukaryota</taxon>
        <taxon>Fungi</taxon>
        <taxon>Dikarya</taxon>
        <taxon>Ascomycota</taxon>
        <taxon>Pezizomycotina</taxon>
        <taxon>Sordariomycetes</taxon>
        <taxon>Hypocreomycetidae</taxon>
        <taxon>Hypocreales</taxon>
        <taxon>Clavicipitaceae</taxon>
        <taxon>Metarhizium</taxon>
    </lineage>
</organism>
<reference evidence="1 2" key="2">
    <citation type="journal article" date="2014" name="Proc. Natl. Acad. Sci. U.S.A.">
        <title>Trajectory and genomic determinants of fungal-pathogen speciation and host adaptation.</title>
        <authorList>
            <person name="Hu X."/>
            <person name="Xiao G."/>
            <person name="Zheng P."/>
            <person name="Shang Y."/>
            <person name="Su Y."/>
            <person name="Zhang X."/>
            <person name="Liu X."/>
            <person name="Zhan S."/>
            <person name="St Leger R.J."/>
            <person name="Wang C."/>
        </authorList>
    </citation>
    <scope>GENOME REANNOTATION</scope>
    <source>
        <strain evidence="2">ARSEF 23 / ATCC MYA-3075</strain>
    </source>
</reference>
<proteinExistence type="predicted"/>
<dbReference type="GeneID" id="19262581"/>